<gene>
    <name evidence="2" type="ORF">ALAG00032_LOCUS4641</name>
    <name evidence="3" type="ORF">ALAG00032_LOCUS4642</name>
    <name evidence="4" type="ORF">ALAG00032_LOCUS4643</name>
    <name evidence="5" type="ORF">ALAG00032_LOCUS4645</name>
    <name evidence="6" type="ORF">ALAG00032_LOCUS4646</name>
    <name evidence="7" type="ORF">ALAG00032_LOCUS4651</name>
</gene>
<accession>A0A6S8CI25</accession>
<evidence type="ECO:0000313" key="3">
    <source>
        <dbReference type="EMBL" id="CAE0363901.1"/>
    </source>
</evidence>
<dbReference type="EMBL" id="HBIJ01006600">
    <property type="protein sequence ID" value="CAE0363904.1"/>
    <property type="molecule type" value="Transcribed_RNA"/>
</dbReference>
<dbReference type="EMBL" id="HBIJ01006601">
    <property type="protein sequence ID" value="CAE0363905.1"/>
    <property type="molecule type" value="Transcribed_RNA"/>
</dbReference>
<protein>
    <submittedName>
        <fullName evidence="3">Uncharacterized protein</fullName>
    </submittedName>
</protein>
<organism evidence="3">
    <name type="scientific">Aureoumbra lagunensis</name>
    <dbReference type="NCBI Taxonomy" id="44058"/>
    <lineage>
        <taxon>Eukaryota</taxon>
        <taxon>Sar</taxon>
        <taxon>Stramenopiles</taxon>
        <taxon>Ochrophyta</taxon>
        <taxon>Pelagophyceae</taxon>
        <taxon>Pelagomonadales</taxon>
        <taxon>Aureoumbra</taxon>
    </lineage>
</organism>
<proteinExistence type="predicted"/>
<dbReference type="EMBL" id="HBIJ01006598">
    <property type="protein sequence ID" value="CAE0363902.1"/>
    <property type="molecule type" value="Transcribed_RNA"/>
</dbReference>
<feature type="region of interest" description="Disordered" evidence="1">
    <location>
        <begin position="1"/>
        <end position="22"/>
    </location>
</feature>
<evidence type="ECO:0000313" key="2">
    <source>
        <dbReference type="EMBL" id="CAE0363900.1"/>
    </source>
</evidence>
<dbReference type="EMBL" id="HBIJ01006609">
    <property type="protein sequence ID" value="CAE0363910.1"/>
    <property type="molecule type" value="Transcribed_RNA"/>
</dbReference>
<dbReference type="EMBL" id="HBIJ01006596">
    <property type="protein sequence ID" value="CAE0363900.1"/>
    <property type="molecule type" value="Transcribed_RNA"/>
</dbReference>
<evidence type="ECO:0000313" key="5">
    <source>
        <dbReference type="EMBL" id="CAE0363904.1"/>
    </source>
</evidence>
<evidence type="ECO:0000256" key="1">
    <source>
        <dbReference type="SAM" id="MobiDB-lite"/>
    </source>
</evidence>
<reference evidence="3" key="1">
    <citation type="submission" date="2021-01" db="EMBL/GenBank/DDBJ databases">
        <authorList>
            <person name="Corre E."/>
            <person name="Pelletier E."/>
            <person name="Niang G."/>
            <person name="Scheremetjew M."/>
            <person name="Finn R."/>
            <person name="Kale V."/>
            <person name="Holt S."/>
            <person name="Cochrane G."/>
            <person name="Meng A."/>
            <person name="Brown T."/>
            <person name="Cohen L."/>
        </authorList>
    </citation>
    <scope>NUCLEOTIDE SEQUENCE</scope>
    <source>
        <strain evidence="3">CCMP1510</strain>
    </source>
</reference>
<dbReference type="EMBL" id="HBIJ01006597">
    <property type="protein sequence ID" value="CAE0363901.1"/>
    <property type="molecule type" value="Transcribed_RNA"/>
</dbReference>
<evidence type="ECO:0000313" key="4">
    <source>
        <dbReference type="EMBL" id="CAE0363902.1"/>
    </source>
</evidence>
<evidence type="ECO:0000313" key="7">
    <source>
        <dbReference type="EMBL" id="CAE0363910.1"/>
    </source>
</evidence>
<evidence type="ECO:0000313" key="6">
    <source>
        <dbReference type="EMBL" id="CAE0363905.1"/>
    </source>
</evidence>
<dbReference type="AlphaFoldDB" id="A0A6S8CI25"/>
<name>A0A6S8CI25_9STRA</name>
<sequence length="331" mass="38008">MIDDTDMLDNEEKKENNYDDNNSSSSIEIRYIGRRQVCTHFNDLSSTEIRCGLNFDDNHDDACGCSQVIHDVIVELYDESSSKKFYAHVYCARFLLQNTFILNNSPTIGFNYLDDFDKTRILETIDVSDKNGTLMKISPSNNLHSFDRPSLPSCFIDRSDYFLSIGFLEVPLVRYEDACHINLYADKEKKNGRGILLKLDWPLQLPTVKDQDNFVQVSADIEENRDLKNVRIGHLDWYDSVAVSLLHKALHPPPPTTSTKKTERPLFIQVFVHSKDENKILIHIGGYVEERETVIQNNNSASKRNPIFISLSHFCEQHGLRLIGRECMPGV</sequence>